<proteinExistence type="predicted"/>
<sequence>MAAFLNALKSDIANRIVAFLMDKFSEVATPTTEGMRLHDLQRVLLRVGVIVEEAEGRYITNPLMAYQLNILRKEMYRGYLTLDNLRIHGNEELKAKDHDVSNSFALSKFNPAKRLFFSAGNKHVGKDIHQVLDNLNNIMVDMSEFVTTLSNYPPLYRQPYSMHFYVGKCMFGRQMEVDRVIDFLMQTENPIMKNVGVLPIVGPAFVGKSTLVAHIYNAERVRNHFSRIVVLTGDEINYENLQTTLKDRGLTMHQGNALGHNNRLLTIIEFSEDVDELVWNMLYSSASGCFGTGSKIIITSRSNRIINFGTTQALVLNFLPLEAYWYFFKIITFGSVDSNDHPELESIAMNMAREMNGSFFAANISSDFLRNNLSVQYWTMQLTKFKAYIQRNISLFGEHPIALLKKNKHTGCLIYNNDRFLVYSQYLTCVANDNNVPAITVDDLRSGSLKCEGEFDMLLWKSHILPYKSYVVRCMTEKKLQ</sequence>
<evidence type="ECO:0000259" key="1">
    <source>
        <dbReference type="Pfam" id="PF00931"/>
    </source>
</evidence>
<evidence type="ECO:0000313" key="2">
    <source>
        <dbReference type="EMBL" id="PAN09301.1"/>
    </source>
</evidence>
<name>A0A2S3GV78_9POAL</name>
<dbReference type="InterPro" id="IPR027417">
    <property type="entry name" value="P-loop_NTPase"/>
</dbReference>
<gene>
    <name evidence="2" type="ORF">PAHAL_2G013700</name>
</gene>
<dbReference type="PANTHER" id="PTHR33377">
    <property type="entry name" value="OS10G0134700 PROTEIN-RELATED"/>
    <property type="match status" value="1"/>
</dbReference>
<feature type="domain" description="NB-ARC" evidence="1">
    <location>
        <begin position="174"/>
        <end position="333"/>
    </location>
</feature>
<organism evidence="2">
    <name type="scientific">Panicum hallii</name>
    <dbReference type="NCBI Taxonomy" id="206008"/>
    <lineage>
        <taxon>Eukaryota</taxon>
        <taxon>Viridiplantae</taxon>
        <taxon>Streptophyta</taxon>
        <taxon>Embryophyta</taxon>
        <taxon>Tracheophyta</taxon>
        <taxon>Spermatophyta</taxon>
        <taxon>Magnoliopsida</taxon>
        <taxon>Liliopsida</taxon>
        <taxon>Poales</taxon>
        <taxon>Poaceae</taxon>
        <taxon>PACMAD clade</taxon>
        <taxon>Panicoideae</taxon>
        <taxon>Panicodae</taxon>
        <taxon>Paniceae</taxon>
        <taxon>Panicinae</taxon>
        <taxon>Panicum</taxon>
        <taxon>Panicum sect. Panicum</taxon>
    </lineage>
</organism>
<accession>A0A2S3GV78</accession>
<dbReference type="Gramene" id="PAN09301">
    <property type="protein sequence ID" value="PAN09301"/>
    <property type="gene ID" value="PAHAL_2G013700"/>
</dbReference>
<dbReference type="PANTHER" id="PTHR33377:SF50">
    <property type="entry name" value="NB-ARC DOMAIN-CONTAINING PROTEIN"/>
    <property type="match status" value="1"/>
</dbReference>
<dbReference type="InterPro" id="IPR002182">
    <property type="entry name" value="NB-ARC"/>
</dbReference>
<dbReference type="EMBL" id="CM008047">
    <property type="protein sequence ID" value="PAN09301.1"/>
    <property type="molecule type" value="Genomic_DNA"/>
</dbReference>
<protein>
    <recommendedName>
        <fullName evidence="1">NB-ARC domain-containing protein</fullName>
    </recommendedName>
</protein>
<dbReference type="Pfam" id="PF00931">
    <property type="entry name" value="NB-ARC"/>
    <property type="match status" value="1"/>
</dbReference>
<reference evidence="2" key="1">
    <citation type="submission" date="2018-04" db="EMBL/GenBank/DDBJ databases">
        <title>WGS assembly of Panicum hallii.</title>
        <authorList>
            <person name="Lovell J."/>
            <person name="Jenkins J."/>
            <person name="Lowry D."/>
            <person name="Mamidi S."/>
            <person name="Sreedasyam A."/>
            <person name="Weng X."/>
            <person name="Barry K."/>
            <person name="Bonette J."/>
            <person name="Campitelli B."/>
            <person name="Daum C."/>
            <person name="Gordon S."/>
            <person name="Gould B."/>
            <person name="Lipzen A."/>
            <person name="Macqueen A."/>
            <person name="Palacio-Mejia J."/>
            <person name="Plott C."/>
            <person name="Shakirov E."/>
            <person name="Shu S."/>
            <person name="Yoshinaga Y."/>
            <person name="Zane M."/>
            <person name="Rokhsar D."/>
            <person name="Grimwood J."/>
            <person name="Schmutz J."/>
            <person name="Juenger T."/>
        </authorList>
    </citation>
    <scope>NUCLEOTIDE SEQUENCE [LARGE SCALE GENOMIC DNA]</scope>
    <source>
        <strain evidence="2">FIL2</strain>
    </source>
</reference>
<dbReference type="AlphaFoldDB" id="A0A2S3GV78"/>
<dbReference type="GO" id="GO:0043531">
    <property type="term" value="F:ADP binding"/>
    <property type="evidence" value="ECO:0007669"/>
    <property type="project" value="InterPro"/>
</dbReference>
<dbReference type="SUPFAM" id="SSF52540">
    <property type="entry name" value="P-loop containing nucleoside triphosphate hydrolases"/>
    <property type="match status" value="1"/>
</dbReference>
<dbReference type="Gene3D" id="3.40.50.300">
    <property type="entry name" value="P-loop containing nucleotide triphosphate hydrolases"/>
    <property type="match status" value="1"/>
</dbReference>
<dbReference type="Proteomes" id="UP000243499">
    <property type="component" value="Chromosome 2"/>
</dbReference>